<accession>A0A1M6H9M9</accession>
<keyword evidence="1" id="KW-1133">Transmembrane helix</keyword>
<dbReference type="Proteomes" id="UP000184172">
    <property type="component" value="Unassembled WGS sequence"/>
</dbReference>
<dbReference type="AlphaFoldDB" id="A0A1M6H9M9"/>
<feature type="transmembrane region" description="Helical" evidence="1">
    <location>
        <begin position="35"/>
        <end position="55"/>
    </location>
</feature>
<dbReference type="OrthoDB" id="1453319at2"/>
<evidence type="ECO:0000313" key="3">
    <source>
        <dbReference type="Proteomes" id="UP000184172"/>
    </source>
</evidence>
<keyword evidence="1" id="KW-0812">Transmembrane</keyword>
<dbReference type="RefSeq" id="WP_073217792.1">
    <property type="nucleotide sequence ID" value="NZ_FNNS01000012.1"/>
</dbReference>
<reference evidence="3" key="1">
    <citation type="submission" date="2016-11" db="EMBL/GenBank/DDBJ databases">
        <authorList>
            <person name="Varghese N."/>
            <person name="Submissions S."/>
        </authorList>
    </citation>
    <scope>NUCLEOTIDE SEQUENCE [LARGE SCALE GENOMIC DNA]</scope>
    <source>
        <strain evidence="3">DSM 26349</strain>
    </source>
</reference>
<proteinExistence type="predicted"/>
<dbReference type="STRING" id="797419.SAMN05216556_11224"/>
<name>A0A1M6H9M9_9FLAO</name>
<sequence>MKIFIYFLIAASVGIIVYNATKLDFGNLFVGDSSIALFGVLSGLCAILVLSIFLISQKIAAKLKK</sequence>
<dbReference type="EMBL" id="FQYV01000011">
    <property type="protein sequence ID" value="SHJ18928.1"/>
    <property type="molecule type" value="Genomic_DNA"/>
</dbReference>
<evidence type="ECO:0000313" key="2">
    <source>
        <dbReference type="EMBL" id="SHJ18928.1"/>
    </source>
</evidence>
<keyword evidence="1" id="KW-0472">Membrane</keyword>
<protein>
    <submittedName>
        <fullName evidence="2">Uncharacterized protein</fullName>
    </submittedName>
</protein>
<keyword evidence="3" id="KW-1185">Reference proteome</keyword>
<gene>
    <name evidence="2" type="ORF">SAMN04487908_11123</name>
</gene>
<organism evidence="2 3">
    <name type="scientific">Aequorivita viscosa</name>
    <dbReference type="NCBI Taxonomy" id="797419"/>
    <lineage>
        <taxon>Bacteria</taxon>
        <taxon>Pseudomonadati</taxon>
        <taxon>Bacteroidota</taxon>
        <taxon>Flavobacteriia</taxon>
        <taxon>Flavobacteriales</taxon>
        <taxon>Flavobacteriaceae</taxon>
        <taxon>Aequorivita</taxon>
    </lineage>
</organism>
<evidence type="ECO:0000256" key="1">
    <source>
        <dbReference type="SAM" id="Phobius"/>
    </source>
</evidence>